<evidence type="ECO:0000313" key="2">
    <source>
        <dbReference type="Proteomes" id="UP001447188"/>
    </source>
</evidence>
<evidence type="ECO:0000313" key="1">
    <source>
        <dbReference type="EMBL" id="KAL0630199.1"/>
    </source>
</evidence>
<proteinExistence type="predicted"/>
<protein>
    <recommendedName>
        <fullName evidence="3">Restriction endonuclease type IV Mrr domain-containing protein</fullName>
    </recommendedName>
</protein>
<comment type="caution">
    <text evidence="1">The sequence shown here is derived from an EMBL/GenBank/DDBJ whole genome shotgun (WGS) entry which is preliminary data.</text>
</comment>
<sequence>MSLYSTNEKLLQKMTLIEAQQPYPLHLLGWNAFQELAVSIAEVCLARPVQTFLPSNDAGRDGAFIGRWDGASPGRSTVQCKFTSKHGLNLNLSLLAGELAKVSRLVSLGEADDYIIITNHPVSGESDLAIKAAFIAAGVKECRIFGADWINRQIRSSPQLRMLVPRLYGLGDLHDLLDGRAYLQAQMILSAMGDDLQRIVVTDAHRQSVKAISEHSLVLLLG</sequence>
<name>A0ABR3G2P3_9PEZI</name>
<dbReference type="EMBL" id="JBBBZM010000988">
    <property type="protein sequence ID" value="KAL0630199.1"/>
    <property type="molecule type" value="Genomic_DNA"/>
</dbReference>
<keyword evidence="2" id="KW-1185">Reference proteome</keyword>
<gene>
    <name evidence="1" type="ORF">Q9L58_010955</name>
</gene>
<feature type="non-terminal residue" evidence="1">
    <location>
        <position position="222"/>
    </location>
</feature>
<accession>A0ABR3G2P3</accession>
<organism evidence="1 2">
    <name type="scientific">Discina gigas</name>
    <dbReference type="NCBI Taxonomy" id="1032678"/>
    <lineage>
        <taxon>Eukaryota</taxon>
        <taxon>Fungi</taxon>
        <taxon>Dikarya</taxon>
        <taxon>Ascomycota</taxon>
        <taxon>Pezizomycotina</taxon>
        <taxon>Pezizomycetes</taxon>
        <taxon>Pezizales</taxon>
        <taxon>Discinaceae</taxon>
        <taxon>Discina</taxon>
    </lineage>
</organism>
<reference evidence="1 2" key="1">
    <citation type="submission" date="2024-02" db="EMBL/GenBank/DDBJ databases">
        <title>Discinaceae phylogenomics.</title>
        <authorList>
            <person name="Dirks A.C."/>
            <person name="James T.Y."/>
        </authorList>
    </citation>
    <scope>NUCLEOTIDE SEQUENCE [LARGE SCALE GENOMIC DNA]</scope>
    <source>
        <strain evidence="1 2">ACD0624</strain>
    </source>
</reference>
<dbReference type="Proteomes" id="UP001447188">
    <property type="component" value="Unassembled WGS sequence"/>
</dbReference>
<evidence type="ECO:0008006" key="3">
    <source>
        <dbReference type="Google" id="ProtNLM"/>
    </source>
</evidence>